<dbReference type="Pfam" id="PF26065">
    <property type="entry name" value="MCM8_N"/>
    <property type="match status" value="1"/>
</dbReference>
<name>A0AAV2SGV6_MEGNR</name>
<feature type="region of interest" description="Disordered" evidence="1">
    <location>
        <begin position="1"/>
        <end position="67"/>
    </location>
</feature>
<gene>
    <name evidence="3" type="ORF">MNOR_LOCUS36391</name>
</gene>
<dbReference type="Proteomes" id="UP001497623">
    <property type="component" value="Unassembled WGS sequence"/>
</dbReference>
<comment type="caution">
    <text evidence="3">The sequence shown here is derived from an EMBL/GenBank/DDBJ whole genome shotgun (WGS) entry which is preliminary data.</text>
</comment>
<sequence>MSTRGNWRGRGEWGGRGWKKRGGGSYRSRGGNNWRGRGRGTGRGESPLGSQSSQGVGYHGQTMSQQQITSMLPKVPTPYKGWHLYMNEGYSDGSESSLLVRTFEEYIRKIRPSMHRSEIEKKRSFTVDLKVILEDIIVKEKIPGLAEMLNSSPQRVIDCLGLAAHQVLEAFQNEIEIIIFQLLRNSFTSQRETLLGKKCLKVTLRLIDDRVANLSMLCKIQTLTIKFYGKPIYVYTSRTRLRAVYKPICHYHMRSCAYVHANPPTQAFRFFLSALCSRFCYRLQTSTPDK</sequence>
<proteinExistence type="predicted"/>
<feature type="compositionally biased region" description="Polar residues" evidence="1">
    <location>
        <begin position="48"/>
        <end position="67"/>
    </location>
</feature>
<accession>A0AAV2SGV6</accession>
<protein>
    <recommendedName>
        <fullName evidence="2">MCM8 N-terminal domain-containing protein</fullName>
    </recommendedName>
</protein>
<dbReference type="InterPro" id="IPR058767">
    <property type="entry name" value="MCM8_N"/>
</dbReference>
<dbReference type="EMBL" id="CAXKWB010066073">
    <property type="protein sequence ID" value="CAL4189464.1"/>
    <property type="molecule type" value="Genomic_DNA"/>
</dbReference>
<evidence type="ECO:0000256" key="1">
    <source>
        <dbReference type="SAM" id="MobiDB-lite"/>
    </source>
</evidence>
<evidence type="ECO:0000313" key="4">
    <source>
        <dbReference type="Proteomes" id="UP001497623"/>
    </source>
</evidence>
<dbReference type="AlphaFoldDB" id="A0AAV2SGV6"/>
<evidence type="ECO:0000313" key="3">
    <source>
        <dbReference type="EMBL" id="CAL4189464.1"/>
    </source>
</evidence>
<organism evidence="3 4">
    <name type="scientific">Meganyctiphanes norvegica</name>
    <name type="common">Northern krill</name>
    <name type="synonym">Thysanopoda norvegica</name>
    <dbReference type="NCBI Taxonomy" id="48144"/>
    <lineage>
        <taxon>Eukaryota</taxon>
        <taxon>Metazoa</taxon>
        <taxon>Ecdysozoa</taxon>
        <taxon>Arthropoda</taxon>
        <taxon>Crustacea</taxon>
        <taxon>Multicrustacea</taxon>
        <taxon>Malacostraca</taxon>
        <taxon>Eumalacostraca</taxon>
        <taxon>Eucarida</taxon>
        <taxon>Euphausiacea</taxon>
        <taxon>Euphausiidae</taxon>
        <taxon>Meganyctiphanes</taxon>
    </lineage>
</organism>
<evidence type="ECO:0000259" key="2">
    <source>
        <dbReference type="Pfam" id="PF26065"/>
    </source>
</evidence>
<reference evidence="3 4" key="1">
    <citation type="submission" date="2024-05" db="EMBL/GenBank/DDBJ databases">
        <authorList>
            <person name="Wallberg A."/>
        </authorList>
    </citation>
    <scope>NUCLEOTIDE SEQUENCE [LARGE SCALE GENOMIC DNA]</scope>
</reference>
<feature type="domain" description="MCM8 N-terminal" evidence="2">
    <location>
        <begin position="100"/>
        <end position="169"/>
    </location>
</feature>
<feature type="compositionally biased region" description="Low complexity" evidence="1">
    <location>
        <begin position="26"/>
        <end position="35"/>
    </location>
</feature>
<feature type="non-terminal residue" evidence="3">
    <location>
        <position position="290"/>
    </location>
</feature>
<keyword evidence="4" id="KW-1185">Reference proteome</keyword>